<dbReference type="InterPro" id="IPR008928">
    <property type="entry name" value="6-hairpin_glycosidase_sf"/>
</dbReference>
<evidence type="ECO:0000259" key="1">
    <source>
        <dbReference type="Pfam" id="PF22422"/>
    </source>
</evidence>
<keyword evidence="3" id="KW-1185">Reference proteome</keyword>
<dbReference type="Pfam" id="PF22422">
    <property type="entry name" value="MGH1-like_GH"/>
    <property type="match status" value="1"/>
</dbReference>
<organism evidence="2 3">
    <name type="scientific">Actinomadura decatromicini</name>
    <dbReference type="NCBI Taxonomy" id="2604572"/>
    <lineage>
        <taxon>Bacteria</taxon>
        <taxon>Bacillati</taxon>
        <taxon>Actinomycetota</taxon>
        <taxon>Actinomycetes</taxon>
        <taxon>Streptosporangiales</taxon>
        <taxon>Thermomonosporaceae</taxon>
        <taxon>Actinomadura</taxon>
    </lineage>
</organism>
<dbReference type="InterPro" id="IPR012341">
    <property type="entry name" value="6hp_glycosidase-like_sf"/>
</dbReference>
<sequence length="131" mass="14203">MARVPARPSTSPLVAASSTGARGIEGAIPLRAGVATRPQAAAIYAKLIVRNEFATHYPFPAVSKNSPFFAPEEYWCGPVWLDRAYFSLKGLQGYGYNGDATALADRLRNSATGLLDNGPIMENYTRRQARL</sequence>
<dbReference type="InterPro" id="IPR054491">
    <property type="entry name" value="MGH1-like_GH"/>
</dbReference>
<dbReference type="Proteomes" id="UP000323505">
    <property type="component" value="Unassembled WGS sequence"/>
</dbReference>
<evidence type="ECO:0000313" key="3">
    <source>
        <dbReference type="Proteomes" id="UP000323505"/>
    </source>
</evidence>
<dbReference type="RefSeq" id="WP_148768064.1">
    <property type="nucleotide sequence ID" value="NZ_VSRQ01000013.1"/>
</dbReference>
<comment type="caution">
    <text evidence="2">The sequence shown here is derived from an EMBL/GenBank/DDBJ whole genome shotgun (WGS) entry which is preliminary data.</text>
</comment>
<dbReference type="SUPFAM" id="SSF48208">
    <property type="entry name" value="Six-hairpin glycosidases"/>
    <property type="match status" value="1"/>
</dbReference>
<feature type="domain" description="Mannosylglycerate hydrolase MGH1-like glycoside hydrolase" evidence="1">
    <location>
        <begin position="15"/>
        <end position="124"/>
    </location>
</feature>
<dbReference type="Gene3D" id="1.50.10.10">
    <property type="match status" value="1"/>
</dbReference>
<dbReference type="GO" id="GO:0005975">
    <property type="term" value="P:carbohydrate metabolic process"/>
    <property type="evidence" value="ECO:0007669"/>
    <property type="project" value="InterPro"/>
</dbReference>
<evidence type="ECO:0000313" key="2">
    <source>
        <dbReference type="EMBL" id="TYK43093.1"/>
    </source>
</evidence>
<dbReference type="AlphaFoldDB" id="A0A5D3F4L0"/>
<accession>A0A5D3F4L0</accession>
<protein>
    <recommendedName>
        <fullName evidence="1">Mannosylglycerate hydrolase MGH1-like glycoside hydrolase domain-containing protein</fullName>
    </recommendedName>
</protein>
<name>A0A5D3F4L0_9ACTN</name>
<proteinExistence type="predicted"/>
<dbReference type="EMBL" id="VSRQ01000013">
    <property type="protein sequence ID" value="TYK43093.1"/>
    <property type="molecule type" value="Genomic_DNA"/>
</dbReference>
<reference evidence="2 3" key="1">
    <citation type="submission" date="2019-08" db="EMBL/GenBank/DDBJ databases">
        <title>Actinomadura sp. nov. CYP1-5 isolated from mountain soil.</title>
        <authorList>
            <person name="Songsumanus A."/>
            <person name="Kuncharoen N."/>
            <person name="Kudo T."/>
            <person name="Yuki M."/>
            <person name="Igarashi Y."/>
            <person name="Tanasupawat S."/>
        </authorList>
    </citation>
    <scope>NUCLEOTIDE SEQUENCE [LARGE SCALE GENOMIC DNA]</scope>
    <source>
        <strain evidence="2 3">CYP1-5</strain>
    </source>
</reference>
<gene>
    <name evidence="2" type="ORF">FXF68_40145</name>
</gene>